<name>A0ABX2TAA6_9PROT</name>
<dbReference type="Proteomes" id="UP000584642">
    <property type="component" value="Unassembled WGS sequence"/>
</dbReference>
<dbReference type="EMBL" id="JABFDB010000011">
    <property type="protein sequence ID" value="NYZ21269.1"/>
    <property type="molecule type" value="Genomic_DNA"/>
</dbReference>
<protein>
    <submittedName>
        <fullName evidence="1">Uncharacterized protein</fullName>
    </submittedName>
</protein>
<evidence type="ECO:0000313" key="1">
    <source>
        <dbReference type="EMBL" id="NYZ21269.1"/>
    </source>
</evidence>
<evidence type="ECO:0000313" key="2">
    <source>
        <dbReference type="Proteomes" id="UP000584642"/>
    </source>
</evidence>
<comment type="caution">
    <text evidence="1">The sequence shown here is derived from an EMBL/GenBank/DDBJ whole genome shotgun (WGS) entry which is preliminary data.</text>
</comment>
<sequence length="141" mass="13993">MTTPALPPAVLVHGLDDALAAVSAAAETGRAVALLSAPAASAHAGALWLLELRSRALDAHPSADAIAILDCDDRAGDAQGAIAAGVTRLVFSGRADAAARLADIAAACGAVLLTARPAALDLRGRRDAAAACRAWLLGRTG</sequence>
<proteinExistence type="predicted"/>
<reference evidence="1 2" key="1">
    <citation type="submission" date="2020-05" db="EMBL/GenBank/DDBJ databases">
        <title>Azospirillum oleiclasticum sp. nov, a nitrogen-fixing and heavy crude oil-emulsifying bacterium isolated from the crude oil of Yumen Oilfield.</title>
        <authorList>
            <person name="Wu D."/>
            <person name="Cai M."/>
            <person name="Zhang X."/>
        </authorList>
    </citation>
    <scope>NUCLEOTIDE SEQUENCE [LARGE SCALE GENOMIC DNA]</scope>
    <source>
        <strain evidence="1 2">ROY-1-1-2</strain>
    </source>
</reference>
<accession>A0ABX2TAA6</accession>
<gene>
    <name evidence="1" type="ORF">HND93_16255</name>
</gene>
<organism evidence="1 2">
    <name type="scientific">Azospirillum oleiclasticum</name>
    <dbReference type="NCBI Taxonomy" id="2735135"/>
    <lineage>
        <taxon>Bacteria</taxon>
        <taxon>Pseudomonadati</taxon>
        <taxon>Pseudomonadota</taxon>
        <taxon>Alphaproteobacteria</taxon>
        <taxon>Rhodospirillales</taxon>
        <taxon>Azospirillaceae</taxon>
        <taxon>Azospirillum</taxon>
    </lineage>
</organism>
<keyword evidence="2" id="KW-1185">Reference proteome</keyword>